<proteinExistence type="inferred from homology"/>
<dbReference type="InterPro" id="IPR045051">
    <property type="entry name" value="SBT"/>
</dbReference>
<dbReference type="Gene3D" id="3.40.50.200">
    <property type="entry name" value="Peptidase S8/S53 domain"/>
    <property type="match status" value="2"/>
</dbReference>
<dbReference type="PROSITE" id="PS00138">
    <property type="entry name" value="SUBTILASE_SER"/>
    <property type="match status" value="1"/>
</dbReference>
<evidence type="ECO:0000256" key="2">
    <source>
        <dbReference type="ARBA" id="ARBA00022801"/>
    </source>
</evidence>
<name>A0ABY9TF16_9GAMM</name>
<comment type="similarity">
    <text evidence="4">Belongs to the peptidase S8 family.</text>
</comment>
<dbReference type="InterPro" id="IPR023828">
    <property type="entry name" value="Peptidase_S8_Ser-AS"/>
</dbReference>
<feature type="active site" description="Charge relay system" evidence="4">
    <location>
        <position position="963"/>
    </location>
</feature>
<feature type="domain" description="Peptidase S8/S53" evidence="6">
    <location>
        <begin position="793"/>
        <end position="997"/>
    </location>
</feature>
<gene>
    <name evidence="7" type="ORF">RI845_12725</name>
</gene>
<dbReference type="PROSITE" id="PS51892">
    <property type="entry name" value="SUBTILASE"/>
    <property type="match status" value="1"/>
</dbReference>
<evidence type="ECO:0000259" key="6">
    <source>
        <dbReference type="Pfam" id="PF00082"/>
    </source>
</evidence>
<evidence type="ECO:0000313" key="8">
    <source>
        <dbReference type="Proteomes" id="UP001248581"/>
    </source>
</evidence>
<feature type="active site" description="Charge relay system" evidence="4">
    <location>
        <position position="265"/>
    </location>
</feature>
<dbReference type="SUPFAM" id="SSF52743">
    <property type="entry name" value="Subtilisin-like"/>
    <property type="match status" value="1"/>
</dbReference>
<evidence type="ECO:0000256" key="5">
    <source>
        <dbReference type="SAM" id="SignalP"/>
    </source>
</evidence>
<protein>
    <submittedName>
        <fullName evidence="7">S8 family serine peptidase</fullName>
    </submittedName>
</protein>
<evidence type="ECO:0000256" key="4">
    <source>
        <dbReference type="PROSITE-ProRule" id="PRU01240"/>
    </source>
</evidence>
<organism evidence="7 8">
    <name type="scientific">Thalassotalea nanhaiensis</name>
    <dbReference type="NCBI Taxonomy" id="3065648"/>
    <lineage>
        <taxon>Bacteria</taxon>
        <taxon>Pseudomonadati</taxon>
        <taxon>Pseudomonadota</taxon>
        <taxon>Gammaproteobacteria</taxon>
        <taxon>Alteromonadales</taxon>
        <taxon>Colwelliaceae</taxon>
        <taxon>Thalassotalea</taxon>
    </lineage>
</organism>
<dbReference type="InterPro" id="IPR000209">
    <property type="entry name" value="Peptidase_S8/S53_dom"/>
</dbReference>
<feature type="signal peptide" evidence="5">
    <location>
        <begin position="1"/>
        <end position="22"/>
    </location>
</feature>
<keyword evidence="8" id="KW-1185">Reference proteome</keyword>
<dbReference type="Gene3D" id="3.50.30.30">
    <property type="match status" value="2"/>
</dbReference>
<evidence type="ECO:0000313" key="7">
    <source>
        <dbReference type="EMBL" id="WNC67381.1"/>
    </source>
</evidence>
<evidence type="ECO:0000256" key="3">
    <source>
        <dbReference type="ARBA" id="ARBA00022825"/>
    </source>
</evidence>
<dbReference type="EMBL" id="CP134146">
    <property type="protein sequence ID" value="WNC67381.1"/>
    <property type="molecule type" value="Genomic_DNA"/>
</dbReference>
<feature type="active site" description="Charge relay system" evidence="4">
    <location>
        <position position="358"/>
    </location>
</feature>
<dbReference type="Pfam" id="PF00082">
    <property type="entry name" value="Peptidase_S8"/>
    <property type="match status" value="2"/>
</dbReference>
<evidence type="ECO:0000256" key="1">
    <source>
        <dbReference type="ARBA" id="ARBA00022670"/>
    </source>
</evidence>
<dbReference type="InterPro" id="IPR036852">
    <property type="entry name" value="Peptidase_S8/S53_dom_sf"/>
</dbReference>
<dbReference type="InterPro" id="IPR046450">
    <property type="entry name" value="PA_dom_sf"/>
</dbReference>
<reference evidence="8" key="1">
    <citation type="submission" date="2023-09" db="EMBL/GenBank/DDBJ databases">
        <authorList>
            <person name="Li S."/>
            <person name="Li X."/>
            <person name="Zhang C."/>
            <person name="Zhao Z."/>
        </authorList>
    </citation>
    <scope>NUCLEOTIDE SEQUENCE [LARGE SCALE GENOMIC DNA]</scope>
    <source>
        <strain evidence="8">SQ345</strain>
    </source>
</reference>
<keyword evidence="1 4" id="KW-0645">Protease</keyword>
<dbReference type="SUPFAM" id="SSF52025">
    <property type="entry name" value="PA domain"/>
    <property type="match status" value="1"/>
</dbReference>
<keyword evidence="5" id="KW-0732">Signal</keyword>
<dbReference type="Proteomes" id="UP001248581">
    <property type="component" value="Chromosome"/>
</dbReference>
<dbReference type="PANTHER" id="PTHR10795">
    <property type="entry name" value="PROPROTEIN CONVERTASE SUBTILISIN/KEXIN"/>
    <property type="match status" value="1"/>
</dbReference>
<feature type="domain" description="Peptidase S8/S53" evidence="6">
    <location>
        <begin position="256"/>
        <end position="502"/>
    </location>
</feature>
<accession>A0ABY9TF16</accession>
<keyword evidence="3 4" id="KW-0720">Serine protease</keyword>
<dbReference type="RefSeq" id="WP_348386541.1">
    <property type="nucleotide sequence ID" value="NZ_CP134146.1"/>
</dbReference>
<keyword evidence="2 4" id="KW-0378">Hydrolase</keyword>
<sequence>MNTKKLMLAGFSALYMSGAVSAVELWNADKTELPSHLIKSNLRQQIDIPADAISSTVTEAKVDRLTGMPEATNVVNRQLTRRDKFVSDAEITGNHDFFIIMKQAPVALYTGGINGLAATHLKTYAKEQQSNLNANDTISSTVTNKQRKQIQKSSTYQSRVEAYQQYLHQSHQQLLNSAAQMGINLHIEQQYTNAINAFTVNMNQQQAAELAKLSNVQAITPVKVYLPEGVEHAEFPSSHEVTNANKLWQLDGGYKGEGMVIGIADTGINPSSRSFSEVGDDGYVHQNPLGDGNFLGDCAKSEWRSLCNNKLIGVYSYPQITSWYRSELARKVATERGEDDGDSYGMVRPDNGIDYVGHGTHTSGIAGGNVVYDVDYLYRQFRAGPGVVGGEEKLGTVTGVAPHANIISYQVCLPGGGGDPIAGCLSDVMVAAIDQAILDGIDVLNWSIGGGSRDPWSDPVLMGFLSLKEQGVHVTAAAGNNGGYRQVSNVTPWSMTVGATELGRKQENIDSATLQYSVDGIDFNRVDLGGDLARSISGEVTAPAFLGANMGECINSDCSPAPVCEDNHEMINDMCYLECTDAQQRNSDTLICELKSTGSSGEDPIDSSNCLIGQKDDGLGGCIEDHTHGGVSWESLCPGGEAVIYPQMPIDLIQQGFVCPTYAAEQCPENHRGFSGASAGKCCAYGVIDNIDVKDQSIWPGDPYNIDDSFHGACHGANGQGYLSNGKTLEELATLSTFGTSKTNSFKQSSPVQTVTPIAPMMKVFAGDPHCLDFDSWKEPQDPSQAFDFTNNIIVCARGDESVANNIPRLAKAENAGALGAAGMVMYNDNAEYDRNSRISLAVNIKHVDELTGDVNYKAFPYIHVGNATWKKGLGRETLRQNFLDNEQVYLTINSVKQRVGFDPKQIKDLAGFSSKGPNKHYPSLMGPSIAAPGVNIYAPYTNDGAFQNKSNSADYAFETGTSMASPHMAGVMALMTQARPEWTAAERESAVMLTAGEVTGGSWVRINCSGLDIENGIDNTDYANSNDAELCPEYDEANIFHQKFVYEAPVIDPDTGDFAKDDQDEILLKTYFSYFKRQKTKSYEAGSGLVNVQAAVESALVMDEQHTNFLNADPKTGGDLRQLNLPYLFDGECAGTCRWTRTFTSTTPGSNTWNIDVETAETSLQLESSPSSFTLQQGQSAKVLFTAKMQRATSANSFGTGMVSGEVHLVPVNAELGSSKLPVGVALVPSSLPLIASGVASENIGQFPINNVAPWGSTDELTAKVYQTGAVDYFSTNTDGELSVDGAGEFSLPNVGYGGTWIGQVDLPLDNTPSTWDWENARNEDSVRLIWVDVPANTKLLGVDVLDRISTTSTASGNPQELWLAGDLFIAVGRDNNSNGEIEFEQEGICLSTSDLMNNNCMLTNPAQGRYWIYLQNVNQDKASKGFYEYLRDTYQYVVSVVTDHESDVFNITAPQTYDGTSPMSLDLAYDVELNQGDAVYGMVELGTSENNLANLGSMPVSLIRGEDAFSVTVSDTNVKAGNYIKVDVNYAKNHTGYERSFELNFDVPDGLSYIPYSIGGDPRFVTGYSDTKEGITISGYQPNSYNLYPFYQMTTNVDPGVEGFEDHPLAAKYSAMCKTPPMGNYFDGSSPNGGYVDMARLNPRAANPPYGSDEPDRMGSWKDSLRIDVKQLFGFASEADFNLYDAPNKYNELRVSPMGYIDSGTDYPLFGIPYGDPFSTMYGLPDIRLGPLMIGSYSMQLTTGKVEPADPLDAFDAQGITLGAFFSETNKNILIEWDNAYTIEGQRYSYGSTGVSQNDSYDFQAILDLEYSYEMGSYEIIYAYDNLNMTHGKGSIGFHGMAGIRGTFGPAGGFRNNSVAYDNLDEVLHDDLVICFDFIGDDYSKTNFSFWLKVNEDYAGQEIDLTVKTKLNRITKSVNETLTVAGNLTINAMNDLVINQGDVVTLPVIYNDLQNSVNVITTASEGVITTIDGNEPGATLTIDASCNFNGETSVEITVADVDNASDYATTSFNVTVQEVAGFTPTATCNNSEDDNSLKVAESDDSSSGGSMAFIMLSLLFILRLARFNSVR</sequence>
<feature type="chain" id="PRO_5045308488" evidence="5">
    <location>
        <begin position="23"/>
        <end position="2073"/>
    </location>
</feature>